<sequence length="117" mass="12752">MIPVYPLSEDNILQHRGKMVLACTHDGRTYIGKLTHCKDGHIILNGEEETALHAANVKTTKKRPNAAKSKKPAPKAQVRALYPPYGYGYGYGYPSYGYGFGSGLALSLGLLALLFLI</sequence>
<name>A0ABU6GHH3_9BACL</name>
<keyword evidence="1" id="KW-1133">Transmembrane helix</keyword>
<reference evidence="2 3" key="1">
    <citation type="submission" date="2023-03" db="EMBL/GenBank/DDBJ databases">
        <title>Bacillus Genome Sequencing.</title>
        <authorList>
            <person name="Dunlap C."/>
        </authorList>
    </citation>
    <scope>NUCLEOTIDE SEQUENCE [LARGE SCALE GENOMIC DNA]</scope>
    <source>
        <strain evidence="2 3">BD-525</strain>
    </source>
</reference>
<protein>
    <submittedName>
        <fullName evidence="2">Uncharacterized protein</fullName>
    </submittedName>
</protein>
<comment type="caution">
    <text evidence="2">The sequence shown here is derived from an EMBL/GenBank/DDBJ whole genome shotgun (WGS) entry which is preliminary data.</text>
</comment>
<evidence type="ECO:0000313" key="3">
    <source>
        <dbReference type="Proteomes" id="UP001344632"/>
    </source>
</evidence>
<proteinExistence type="predicted"/>
<keyword evidence="1" id="KW-0472">Membrane</keyword>
<dbReference type="EMBL" id="JARLKZ010000004">
    <property type="protein sequence ID" value="MEC0239181.1"/>
    <property type="molecule type" value="Genomic_DNA"/>
</dbReference>
<keyword evidence="3" id="KW-1185">Reference proteome</keyword>
<dbReference type="RefSeq" id="WP_326086173.1">
    <property type="nucleotide sequence ID" value="NZ_JARLKZ010000004.1"/>
</dbReference>
<evidence type="ECO:0000256" key="1">
    <source>
        <dbReference type="SAM" id="Phobius"/>
    </source>
</evidence>
<accession>A0ABU6GHH3</accession>
<keyword evidence="1" id="KW-0812">Transmembrane</keyword>
<evidence type="ECO:0000313" key="2">
    <source>
        <dbReference type="EMBL" id="MEC0239181.1"/>
    </source>
</evidence>
<gene>
    <name evidence="2" type="ORF">P4H66_04845</name>
</gene>
<dbReference type="Proteomes" id="UP001344632">
    <property type="component" value="Unassembled WGS sequence"/>
</dbReference>
<organism evidence="2 3">
    <name type="scientific">Paenibacillus dokdonensis</name>
    <dbReference type="NCBI Taxonomy" id="2567944"/>
    <lineage>
        <taxon>Bacteria</taxon>
        <taxon>Bacillati</taxon>
        <taxon>Bacillota</taxon>
        <taxon>Bacilli</taxon>
        <taxon>Bacillales</taxon>
        <taxon>Paenibacillaceae</taxon>
        <taxon>Paenibacillus</taxon>
    </lineage>
</organism>
<feature type="transmembrane region" description="Helical" evidence="1">
    <location>
        <begin position="96"/>
        <end position="116"/>
    </location>
</feature>